<organism evidence="2 3">
    <name type="scientific">Metabacillus endolithicus</name>
    <dbReference type="NCBI Taxonomy" id="1535204"/>
    <lineage>
        <taxon>Bacteria</taxon>
        <taxon>Bacillati</taxon>
        <taxon>Bacillota</taxon>
        <taxon>Bacilli</taxon>
        <taxon>Bacillales</taxon>
        <taxon>Bacillaceae</taxon>
        <taxon>Metabacillus</taxon>
    </lineage>
</organism>
<evidence type="ECO:0000313" key="2">
    <source>
        <dbReference type="EMBL" id="MFD2216452.1"/>
    </source>
</evidence>
<evidence type="ECO:0000256" key="1">
    <source>
        <dbReference type="SAM" id="Phobius"/>
    </source>
</evidence>
<sequence>MVEITDSDGKKFNPTSSWSKGNTLIISNKTFEFGKSYTLSLLTNLYSNNSKLINGKVTMKFQIVKETVDKTIIYNTILNSLKNSEKFIQFDSNNKELVWNTSKEVLKDHPELFYIESDFIWNNGRIEVHNSYLWMFKKLFRFFEIVSKIKKSFRKNPVFLLSPIFAIVFLVVFILSIK</sequence>
<keyword evidence="1" id="KW-1133">Transmembrane helix</keyword>
<evidence type="ECO:0000313" key="3">
    <source>
        <dbReference type="Proteomes" id="UP001597318"/>
    </source>
</evidence>
<name>A0ABW5C283_9BACI</name>
<dbReference type="Proteomes" id="UP001597318">
    <property type="component" value="Unassembled WGS sequence"/>
</dbReference>
<gene>
    <name evidence="2" type="ORF">ACFSKK_22510</name>
</gene>
<comment type="caution">
    <text evidence="2">The sequence shown here is derived from an EMBL/GenBank/DDBJ whole genome shotgun (WGS) entry which is preliminary data.</text>
</comment>
<protein>
    <submittedName>
        <fullName evidence="2">Uncharacterized protein</fullName>
    </submittedName>
</protein>
<dbReference type="EMBL" id="JBHUIK010000007">
    <property type="protein sequence ID" value="MFD2216452.1"/>
    <property type="molecule type" value="Genomic_DNA"/>
</dbReference>
<keyword evidence="1" id="KW-0472">Membrane</keyword>
<accession>A0ABW5C283</accession>
<proteinExistence type="predicted"/>
<keyword evidence="1" id="KW-0812">Transmembrane</keyword>
<keyword evidence="3" id="KW-1185">Reference proteome</keyword>
<feature type="transmembrane region" description="Helical" evidence="1">
    <location>
        <begin position="158"/>
        <end position="177"/>
    </location>
</feature>
<reference evidence="3" key="1">
    <citation type="journal article" date="2019" name="Int. J. Syst. Evol. Microbiol.">
        <title>The Global Catalogue of Microorganisms (GCM) 10K type strain sequencing project: providing services to taxonomists for standard genome sequencing and annotation.</title>
        <authorList>
            <consortium name="The Broad Institute Genomics Platform"/>
            <consortium name="The Broad Institute Genome Sequencing Center for Infectious Disease"/>
            <person name="Wu L."/>
            <person name="Ma J."/>
        </authorList>
    </citation>
    <scope>NUCLEOTIDE SEQUENCE [LARGE SCALE GENOMIC DNA]</scope>
    <source>
        <strain evidence="3">CGMCC 1.15474</strain>
    </source>
</reference>
<dbReference type="RefSeq" id="WP_247347621.1">
    <property type="nucleotide sequence ID" value="NZ_CP095551.1"/>
</dbReference>